<reference evidence="2 3" key="1">
    <citation type="submission" date="2016-10" db="EMBL/GenBank/DDBJ databases">
        <authorList>
            <person name="Varghese N."/>
            <person name="Submissions S."/>
        </authorList>
    </citation>
    <scope>NUCLEOTIDE SEQUENCE [LARGE SCALE GENOMIC DNA]</scope>
    <source>
        <strain evidence="2 3">CGMCC 1.7071</strain>
    </source>
</reference>
<proteinExistence type="predicted"/>
<dbReference type="Gene3D" id="3.30.460.10">
    <property type="entry name" value="Beta Polymerase, domain 2"/>
    <property type="match status" value="1"/>
</dbReference>
<dbReference type="CDD" id="cd05403">
    <property type="entry name" value="NT_KNTase_like"/>
    <property type="match status" value="1"/>
</dbReference>
<dbReference type="Proteomes" id="UP000198939">
    <property type="component" value="Unassembled WGS sequence"/>
</dbReference>
<feature type="non-terminal residue" evidence="2">
    <location>
        <position position="111"/>
    </location>
</feature>
<accession>A0ABY1AKL7</accession>
<evidence type="ECO:0000313" key="3">
    <source>
        <dbReference type="Proteomes" id="UP000198939"/>
    </source>
</evidence>
<comment type="caution">
    <text evidence="2">The sequence shown here is derived from an EMBL/GenBank/DDBJ whole genome shotgun (WGS) entry which is preliminary data.</text>
</comment>
<dbReference type="Pfam" id="PF01909">
    <property type="entry name" value="NTP_transf_2"/>
    <property type="match status" value="1"/>
</dbReference>
<dbReference type="SUPFAM" id="SSF81301">
    <property type="entry name" value="Nucleotidyltransferase"/>
    <property type="match status" value="1"/>
</dbReference>
<feature type="domain" description="Polymerase nucleotidyl transferase" evidence="1">
    <location>
        <begin position="49"/>
        <end position="105"/>
    </location>
</feature>
<name>A0ABY1AKL7_9HYPH</name>
<organism evidence="2 3">
    <name type="scientific">Rhizobium tibeticum</name>
    <dbReference type="NCBI Taxonomy" id="501024"/>
    <lineage>
        <taxon>Bacteria</taxon>
        <taxon>Pseudomonadati</taxon>
        <taxon>Pseudomonadota</taxon>
        <taxon>Alphaproteobacteria</taxon>
        <taxon>Hyphomicrobiales</taxon>
        <taxon>Rhizobiaceae</taxon>
        <taxon>Rhizobium/Agrobacterium group</taxon>
        <taxon>Rhizobium</taxon>
    </lineage>
</organism>
<dbReference type="RefSeq" id="WP_143147475.1">
    <property type="nucleotide sequence ID" value="NZ_FOCV01000008.1"/>
</dbReference>
<gene>
    <name evidence="2" type="ORF">SAMN05216228_1008225</name>
</gene>
<dbReference type="InterPro" id="IPR002934">
    <property type="entry name" value="Polymerase_NTP_transf_dom"/>
</dbReference>
<dbReference type="InterPro" id="IPR043519">
    <property type="entry name" value="NT_sf"/>
</dbReference>
<protein>
    <submittedName>
        <fullName evidence="2">Nucleotidyltransferase domain-containing protein</fullName>
    </submittedName>
</protein>
<dbReference type="EMBL" id="FOCV01000008">
    <property type="protein sequence ID" value="SEN88863.1"/>
    <property type="molecule type" value="Genomic_DNA"/>
</dbReference>
<keyword evidence="3" id="KW-1185">Reference proteome</keyword>
<sequence length="111" mass="12746">MDAIHTEGFDAALTLTDHIEHLPDRKRRELARIIEILFAEVEGFQASKLSEKKSAGRILKVILYGSYARGDWVEDRLSGYRSDYDLLIVVNTKAFADEHDLWQGIDEQLLK</sequence>
<evidence type="ECO:0000313" key="2">
    <source>
        <dbReference type="EMBL" id="SEN88863.1"/>
    </source>
</evidence>
<evidence type="ECO:0000259" key="1">
    <source>
        <dbReference type="Pfam" id="PF01909"/>
    </source>
</evidence>